<reference evidence="1" key="1">
    <citation type="journal article" date="2015" name="Nature">
        <title>Complex archaea that bridge the gap between prokaryotes and eukaryotes.</title>
        <authorList>
            <person name="Spang A."/>
            <person name="Saw J.H."/>
            <person name="Jorgensen S.L."/>
            <person name="Zaremba-Niedzwiedzka K."/>
            <person name="Martijn J."/>
            <person name="Lind A.E."/>
            <person name="van Eijk R."/>
            <person name="Schleper C."/>
            <person name="Guy L."/>
            <person name="Ettema T.J."/>
        </authorList>
    </citation>
    <scope>NUCLEOTIDE SEQUENCE</scope>
</reference>
<dbReference type="EMBL" id="LAZR01047120">
    <property type="protein sequence ID" value="KKK94962.1"/>
    <property type="molecule type" value="Genomic_DNA"/>
</dbReference>
<evidence type="ECO:0008006" key="2">
    <source>
        <dbReference type="Google" id="ProtNLM"/>
    </source>
</evidence>
<comment type="caution">
    <text evidence="1">The sequence shown here is derived from an EMBL/GenBank/DDBJ whole genome shotgun (WGS) entry which is preliminary data.</text>
</comment>
<sequence length="200" mass="23287">MEHTLSLKDYAAYKTELEDKRRTSADLLNATIEGESNFDFDRLLAESSFEGLPLDFIASSLRLEEVMSKIWHTHTGHGEKKLKLAIGYIPPRLNYEYIIIDNVPCYALNYALMAVFASDVCIIPLRLTRNDLGRTISMMLKLQEYANIYEMSKDTFFNKLIFIFNDVAHYINEERIKNYKKELLKCIPKAKIFDEIIARQ</sequence>
<protein>
    <recommendedName>
        <fullName evidence="2">AAA domain-containing protein</fullName>
    </recommendedName>
</protein>
<dbReference type="InterPro" id="IPR027417">
    <property type="entry name" value="P-loop_NTPase"/>
</dbReference>
<evidence type="ECO:0000313" key="1">
    <source>
        <dbReference type="EMBL" id="KKK94962.1"/>
    </source>
</evidence>
<gene>
    <name evidence="1" type="ORF">LCGC14_2677570</name>
</gene>
<dbReference type="AlphaFoldDB" id="A0A0F8ZMC2"/>
<name>A0A0F8ZMC2_9ZZZZ</name>
<dbReference type="Gene3D" id="3.40.50.300">
    <property type="entry name" value="P-loop containing nucleotide triphosphate hydrolases"/>
    <property type="match status" value="1"/>
</dbReference>
<organism evidence="1">
    <name type="scientific">marine sediment metagenome</name>
    <dbReference type="NCBI Taxonomy" id="412755"/>
    <lineage>
        <taxon>unclassified sequences</taxon>
        <taxon>metagenomes</taxon>
        <taxon>ecological metagenomes</taxon>
    </lineage>
</organism>
<feature type="non-terminal residue" evidence="1">
    <location>
        <position position="200"/>
    </location>
</feature>
<accession>A0A0F8ZMC2</accession>
<proteinExistence type="predicted"/>